<dbReference type="InterPro" id="IPR036597">
    <property type="entry name" value="Fido-like_dom_sf"/>
</dbReference>
<dbReference type="PANTHER" id="PTHR39426:SF1">
    <property type="entry name" value="HOMOLOGY TO DEATH-ON-CURING PROTEIN OF PHAGE P1"/>
    <property type="match status" value="1"/>
</dbReference>
<dbReference type="NCBIfam" id="TIGR01550">
    <property type="entry name" value="DOC_P1"/>
    <property type="match status" value="1"/>
</dbReference>
<dbReference type="InterPro" id="IPR003812">
    <property type="entry name" value="Fido"/>
</dbReference>
<evidence type="ECO:0000259" key="1">
    <source>
        <dbReference type="PROSITE" id="PS51459"/>
    </source>
</evidence>
<dbReference type="InterPro" id="IPR053737">
    <property type="entry name" value="Type_II_TA_Toxin"/>
</dbReference>
<dbReference type="Pfam" id="PF02661">
    <property type="entry name" value="Fic"/>
    <property type="match status" value="1"/>
</dbReference>
<evidence type="ECO:0000313" key="2">
    <source>
        <dbReference type="EMBL" id="MFC4075468.1"/>
    </source>
</evidence>
<dbReference type="Proteomes" id="UP001595843">
    <property type="component" value="Unassembled WGS sequence"/>
</dbReference>
<dbReference type="PANTHER" id="PTHR39426">
    <property type="entry name" value="HOMOLOGY TO DEATH-ON-CURING PROTEIN OF PHAGE P1"/>
    <property type="match status" value="1"/>
</dbReference>
<keyword evidence="3" id="KW-1185">Reference proteome</keyword>
<accession>A0ABV8JAU0</accession>
<evidence type="ECO:0000313" key="3">
    <source>
        <dbReference type="Proteomes" id="UP001595843"/>
    </source>
</evidence>
<reference evidence="3" key="1">
    <citation type="journal article" date="2019" name="Int. J. Syst. Evol. Microbiol.">
        <title>The Global Catalogue of Microorganisms (GCM) 10K type strain sequencing project: providing services to taxonomists for standard genome sequencing and annotation.</title>
        <authorList>
            <consortium name="The Broad Institute Genomics Platform"/>
            <consortium name="The Broad Institute Genome Sequencing Center for Infectious Disease"/>
            <person name="Wu L."/>
            <person name="Ma J."/>
        </authorList>
    </citation>
    <scope>NUCLEOTIDE SEQUENCE [LARGE SCALE GENOMIC DNA]</scope>
    <source>
        <strain evidence="3">IBRC-M 10813</strain>
    </source>
</reference>
<dbReference type="Gene3D" id="1.20.120.1870">
    <property type="entry name" value="Fic/DOC protein, Fido domain"/>
    <property type="match status" value="1"/>
</dbReference>
<dbReference type="RefSeq" id="WP_380701411.1">
    <property type="nucleotide sequence ID" value="NZ_JBHSAP010000004.1"/>
</dbReference>
<gene>
    <name evidence="2" type="ORF">ACFOUO_01435</name>
</gene>
<comment type="caution">
    <text evidence="2">The sequence shown here is derived from an EMBL/GenBank/DDBJ whole genome shotgun (WGS) entry which is preliminary data.</text>
</comment>
<protein>
    <submittedName>
        <fullName evidence="2">Type II toxin-antitoxin system death-on-curing family toxin</fullName>
    </submittedName>
</protein>
<dbReference type="InterPro" id="IPR006440">
    <property type="entry name" value="Doc"/>
</dbReference>
<sequence>MTVYLTLEEVVATHYLTMKRFNDEAEAGIKFPDRLEAVVYRPMAESFGHEVHPTLWRKAAAMTQSLVQDHPFHNGNKRTALAALGTFLRLNGYILGLTNRDAEELMVAVAADKRYKGEDGLTLLAQELEKASISREPYEKDGKGL</sequence>
<organism evidence="2 3">
    <name type="scientific">Salinithrix halophila</name>
    <dbReference type="NCBI Taxonomy" id="1485204"/>
    <lineage>
        <taxon>Bacteria</taxon>
        <taxon>Bacillati</taxon>
        <taxon>Bacillota</taxon>
        <taxon>Bacilli</taxon>
        <taxon>Bacillales</taxon>
        <taxon>Thermoactinomycetaceae</taxon>
        <taxon>Salinithrix</taxon>
    </lineage>
</organism>
<name>A0ABV8JAU0_9BACL</name>
<dbReference type="SUPFAM" id="SSF140931">
    <property type="entry name" value="Fic-like"/>
    <property type="match status" value="1"/>
</dbReference>
<proteinExistence type="predicted"/>
<dbReference type="PROSITE" id="PS51459">
    <property type="entry name" value="FIDO"/>
    <property type="match status" value="1"/>
</dbReference>
<feature type="domain" description="Fido" evidence="1">
    <location>
        <begin position="5"/>
        <end position="127"/>
    </location>
</feature>
<dbReference type="EMBL" id="JBHSAP010000004">
    <property type="protein sequence ID" value="MFC4075468.1"/>
    <property type="molecule type" value="Genomic_DNA"/>
</dbReference>